<accession>M5IRY2</accession>
<protein>
    <submittedName>
        <fullName evidence="1">Uncharacterized protein</fullName>
    </submittedName>
</protein>
<dbReference type="PATRIC" id="fig|1244083.3.peg.6"/>
<evidence type="ECO:0000313" key="1">
    <source>
        <dbReference type="EMBL" id="EKU12066.1"/>
    </source>
</evidence>
<organism evidence="1 2">
    <name type="scientific">Campylobacter showae CSUNSWCD</name>
    <dbReference type="NCBI Taxonomy" id="1244083"/>
    <lineage>
        <taxon>Bacteria</taxon>
        <taxon>Pseudomonadati</taxon>
        <taxon>Campylobacterota</taxon>
        <taxon>Epsilonproteobacteria</taxon>
        <taxon>Campylobacterales</taxon>
        <taxon>Campylobacteraceae</taxon>
        <taxon>Campylobacter</taxon>
    </lineage>
</organism>
<gene>
    <name evidence="1" type="ORF">CSUNSWCD_6</name>
</gene>
<comment type="caution">
    <text evidence="1">The sequence shown here is derived from an EMBL/GenBank/DDBJ whole genome shotgun (WGS) entry which is preliminary data.</text>
</comment>
<proteinExistence type="predicted"/>
<reference evidence="1 2" key="1">
    <citation type="journal article" date="2013" name="Genome Announc.">
        <title>Genome Sequence of Campylobacter showae UNSWCD, Isolated from a Patient with Crohn's Disease.</title>
        <authorList>
            <person name="Tay A.P."/>
            <person name="Kaakoush N.O."/>
            <person name="Deshpande N.P."/>
            <person name="Chen Z."/>
            <person name="Mitchell H."/>
            <person name="Wilkins M.R."/>
        </authorList>
    </citation>
    <scope>NUCLEOTIDE SEQUENCE [LARGE SCALE GENOMIC DNA]</scope>
    <source>
        <strain evidence="1 2">CSUNSWCD</strain>
    </source>
</reference>
<sequence length="53" mass="6206">MKFGRQIYGRSRQIYPLKFKFTPAASSNCIRPNLPFYLLYMPSICRLSACPFL</sequence>
<dbReference type="EMBL" id="AMZQ01000001">
    <property type="protein sequence ID" value="EKU12066.1"/>
    <property type="molecule type" value="Genomic_DNA"/>
</dbReference>
<name>M5IRY2_9BACT</name>
<dbReference type="Proteomes" id="UP000011939">
    <property type="component" value="Unassembled WGS sequence"/>
</dbReference>
<evidence type="ECO:0000313" key="2">
    <source>
        <dbReference type="Proteomes" id="UP000011939"/>
    </source>
</evidence>
<dbReference type="AlphaFoldDB" id="M5IRY2"/>